<dbReference type="PANTHER" id="PTHR30352">
    <property type="entry name" value="PYRUVATE FORMATE-LYASE-ACTIVATING ENZYME"/>
    <property type="match status" value="1"/>
</dbReference>
<keyword evidence="10" id="KW-0411">Iron-sulfur</keyword>
<dbReference type="EC" id="1.97.1.-" evidence="12"/>
<dbReference type="InterPro" id="IPR012837">
    <property type="entry name" value="NrdG"/>
</dbReference>
<dbReference type="RefSeq" id="WP_159823328.1">
    <property type="nucleotide sequence ID" value="NZ_CABWNB010000005.1"/>
</dbReference>
<proteinExistence type="inferred from homology"/>
<dbReference type="SFLD" id="SFLDF00299">
    <property type="entry name" value="anaerobic_ribonucleoside-triph"/>
    <property type="match status" value="1"/>
</dbReference>
<dbReference type="GeneID" id="93486628"/>
<evidence type="ECO:0000256" key="12">
    <source>
        <dbReference type="PIRNR" id="PIRNR000368"/>
    </source>
</evidence>
<evidence type="ECO:0000256" key="7">
    <source>
        <dbReference type="ARBA" id="ARBA00022723"/>
    </source>
</evidence>
<comment type="similarity">
    <text evidence="3 12">Belongs to the organic radical-activating enzymes family.</text>
</comment>
<keyword evidence="6" id="KW-0949">S-adenosyl-L-methionine</keyword>
<dbReference type="NCBIfam" id="TIGR02491">
    <property type="entry name" value="NrdG"/>
    <property type="match status" value="1"/>
</dbReference>
<dbReference type="EMBL" id="JACHHI010000007">
    <property type="protein sequence ID" value="MBB6478306.1"/>
    <property type="molecule type" value="Genomic_DNA"/>
</dbReference>
<dbReference type="AlphaFoldDB" id="A0A841R3B1"/>
<evidence type="ECO:0000256" key="11">
    <source>
        <dbReference type="ARBA" id="ARBA00047365"/>
    </source>
</evidence>
<evidence type="ECO:0000256" key="3">
    <source>
        <dbReference type="ARBA" id="ARBA00009777"/>
    </source>
</evidence>
<keyword evidence="9" id="KW-0408">Iron</keyword>
<evidence type="ECO:0000256" key="8">
    <source>
        <dbReference type="ARBA" id="ARBA00023002"/>
    </source>
</evidence>
<evidence type="ECO:0000256" key="1">
    <source>
        <dbReference type="ARBA" id="ARBA00001966"/>
    </source>
</evidence>
<accession>A0A841R3B1</accession>
<dbReference type="InterPro" id="IPR058240">
    <property type="entry name" value="rSAM_sf"/>
</dbReference>
<gene>
    <name evidence="13" type="ORF">HNR45_001377</name>
</gene>
<comment type="cofactor">
    <cofactor evidence="1">
        <name>[4Fe-4S] cluster</name>
        <dbReference type="ChEBI" id="CHEBI:49883"/>
    </cofactor>
</comment>
<dbReference type="Proteomes" id="UP000591941">
    <property type="component" value="Unassembled WGS sequence"/>
</dbReference>
<protein>
    <recommendedName>
        <fullName evidence="4 12">Anaerobic ribonucleoside-triphosphate reductase-activating protein</fullName>
        <ecNumber evidence="12">1.97.1.-</ecNumber>
    </recommendedName>
</protein>
<dbReference type="InterPro" id="IPR001989">
    <property type="entry name" value="Radical_activat_CS"/>
</dbReference>
<evidence type="ECO:0000256" key="10">
    <source>
        <dbReference type="ARBA" id="ARBA00023014"/>
    </source>
</evidence>
<evidence type="ECO:0000256" key="9">
    <source>
        <dbReference type="ARBA" id="ARBA00023004"/>
    </source>
</evidence>
<evidence type="ECO:0000256" key="2">
    <source>
        <dbReference type="ARBA" id="ARBA00003852"/>
    </source>
</evidence>
<evidence type="ECO:0000313" key="13">
    <source>
        <dbReference type="EMBL" id="MBB6478306.1"/>
    </source>
</evidence>
<dbReference type="Pfam" id="PF13353">
    <property type="entry name" value="Fer4_12"/>
    <property type="match status" value="1"/>
</dbReference>
<dbReference type="InterPro" id="IPR007197">
    <property type="entry name" value="rSAM"/>
</dbReference>
<reference evidence="13 14" key="1">
    <citation type="submission" date="2020-08" db="EMBL/GenBank/DDBJ databases">
        <title>Genomic Encyclopedia of Type Strains, Phase IV (KMG-IV): sequencing the most valuable type-strain genomes for metagenomic binning, comparative biology and taxonomic classification.</title>
        <authorList>
            <person name="Goeker M."/>
        </authorList>
    </citation>
    <scope>NUCLEOTIDE SEQUENCE [LARGE SCALE GENOMIC DNA]</scope>
    <source>
        <strain evidence="13 14">DSM 21255</strain>
    </source>
</reference>
<dbReference type="Gene3D" id="3.20.20.70">
    <property type="entry name" value="Aldolase class I"/>
    <property type="match status" value="1"/>
</dbReference>
<dbReference type="GO" id="GO:0043365">
    <property type="term" value="F:[formate-C-acetyltransferase]-activating enzyme activity"/>
    <property type="evidence" value="ECO:0007669"/>
    <property type="project" value="InterPro"/>
</dbReference>
<keyword evidence="7" id="KW-0479">Metal-binding</keyword>
<dbReference type="SFLD" id="SFLDS00029">
    <property type="entry name" value="Radical_SAM"/>
    <property type="match status" value="1"/>
</dbReference>
<organism evidence="13 14">
    <name type="scientific">Negativicoccus succinicivorans</name>
    <dbReference type="NCBI Taxonomy" id="620903"/>
    <lineage>
        <taxon>Bacteria</taxon>
        <taxon>Bacillati</taxon>
        <taxon>Bacillota</taxon>
        <taxon>Negativicutes</taxon>
        <taxon>Veillonellales</taxon>
        <taxon>Veillonellaceae</taxon>
        <taxon>Negativicoccus</taxon>
    </lineage>
</organism>
<evidence type="ECO:0000256" key="5">
    <source>
        <dbReference type="ARBA" id="ARBA00022485"/>
    </source>
</evidence>
<dbReference type="GO" id="GO:0051539">
    <property type="term" value="F:4 iron, 4 sulfur cluster binding"/>
    <property type="evidence" value="ECO:0007669"/>
    <property type="project" value="UniProtKB-KW"/>
</dbReference>
<keyword evidence="5" id="KW-0004">4Fe-4S</keyword>
<keyword evidence="8 12" id="KW-0560">Oxidoreductase</keyword>
<dbReference type="GO" id="GO:0004748">
    <property type="term" value="F:ribonucleoside-diphosphate reductase activity, thioredoxin disulfide as acceptor"/>
    <property type="evidence" value="ECO:0007669"/>
    <property type="project" value="TreeGrafter"/>
</dbReference>
<evidence type="ECO:0000256" key="4">
    <source>
        <dbReference type="ARBA" id="ARBA00014281"/>
    </source>
</evidence>
<dbReference type="SUPFAM" id="SSF102114">
    <property type="entry name" value="Radical SAM enzymes"/>
    <property type="match status" value="1"/>
</dbReference>
<dbReference type="InterPro" id="IPR013785">
    <property type="entry name" value="Aldolase_TIM"/>
</dbReference>
<dbReference type="SFLD" id="SFLDG01063">
    <property type="entry name" value="activating_enzymes__group_1"/>
    <property type="match status" value="1"/>
</dbReference>
<keyword evidence="14" id="KW-1185">Reference proteome</keyword>
<dbReference type="PANTHER" id="PTHR30352:SF2">
    <property type="entry name" value="ANAEROBIC RIBONUCLEOSIDE-TRIPHOSPHATE REDUCTASE-ACTIVATING PROTEIN"/>
    <property type="match status" value="1"/>
</dbReference>
<comment type="function">
    <text evidence="2 12">Activation of anaerobic ribonucleoside-triphosphate reductase under anaerobic conditions by generation of an organic free radical, using S-adenosylmethionine and reduced flavodoxin as cosubstrates to produce 5'-deoxy-adenosine.</text>
</comment>
<evidence type="ECO:0000256" key="6">
    <source>
        <dbReference type="ARBA" id="ARBA00022691"/>
    </source>
</evidence>
<dbReference type="InterPro" id="IPR034457">
    <property type="entry name" value="Organic_radical-activating"/>
</dbReference>
<comment type="caution">
    <text evidence="13">The sequence shown here is derived from an EMBL/GenBank/DDBJ whole genome shotgun (WGS) entry which is preliminary data.</text>
</comment>
<name>A0A841R3B1_9FIRM</name>
<dbReference type="SFLD" id="SFLDG01066">
    <property type="entry name" value="organic_radical-activating_enz"/>
    <property type="match status" value="1"/>
</dbReference>
<comment type="catalytic activity">
    <reaction evidence="11">
        <text>glycyl-[protein] + reduced [flavodoxin] + S-adenosyl-L-methionine = glycin-2-yl radical-[protein] + semiquinone [flavodoxin] + 5'-deoxyadenosine + L-methionine + H(+)</text>
        <dbReference type="Rhea" id="RHEA:61976"/>
        <dbReference type="Rhea" id="RHEA-COMP:10622"/>
        <dbReference type="Rhea" id="RHEA-COMP:14480"/>
        <dbReference type="Rhea" id="RHEA-COMP:15993"/>
        <dbReference type="Rhea" id="RHEA-COMP:15994"/>
        <dbReference type="ChEBI" id="CHEBI:15378"/>
        <dbReference type="ChEBI" id="CHEBI:17319"/>
        <dbReference type="ChEBI" id="CHEBI:29947"/>
        <dbReference type="ChEBI" id="CHEBI:32722"/>
        <dbReference type="ChEBI" id="CHEBI:57618"/>
        <dbReference type="ChEBI" id="CHEBI:57844"/>
        <dbReference type="ChEBI" id="CHEBI:59789"/>
        <dbReference type="ChEBI" id="CHEBI:140311"/>
    </reaction>
</comment>
<dbReference type="PIRSF" id="PIRSF000368">
    <property type="entry name" value="NrdG"/>
    <property type="match status" value="1"/>
</dbReference>
<evidence type="ECO:0000313" key="14">
    <source>
        <dbReference type="Proteomes" id="UP000591941"/>
    </source>
</evidence>
<dbReference type="OrthoDB" id="9782387at2"/>
<dbReference type="PROSITE" id="PS01087">
    <property type="entry name" value="RADICAL_ACTIVATING"/>
    <property type="match status" value="1"/>
</dbReference>
<sequence>MRYGQIRHYDIANGEGIRTSIFVTGCTHNCPNCFNVEYQDFQAGNLWTDKETATVVDYINDPNVAGLTLLGGEPMQNVEGLIEVVRAVRAAQPQKNIWVYSGYTWEEIISDPVRLLLLRLCDVLVDGRFVDALRDPALRFRGSSNQRVIAIGESLLQGKIVLHEDIHTHRPITTTADT</sequence>
<dbReference type="GO" id="GO:0046872">
    <property type="term" value="F:metal ion binding"/>
    <property type="evidence" value="ECO:0007669"/>
    <property type="project" value="UniProtKB-KW"/>
</dbReference>